<dbReference type="Gene3D" id="1.10.238.20">
    <property type="entry name" value="Pheromone/general odorant binding protein domain"/>
    <property type="match status" value="1"/>
</dbReference>
<dbReference type="AlphaFoldDB" id="A0A7R9H5U6"/>
<dbReference type="SUPFAM" id="SSF47565">
    <property type="entry name" value="Insect pheromone/odorant-binding proteins"/>
    <property type="match status" value="1"/>
</dbReference>
<name>A0A7R9H5U6_TIMCR</name>
<reference evidence="2" key="1">
    <citation type="submission" date="2020-11" db="EMBL/GenBank/DDBJ databases">
        <authorList>
            <person name="Tran Van P."/>
        </authorList>
    </citation>
    <scope>NUCLEOTIDE SEQUENCE</scope>
</reference>
<dbReference type="InterPro" id="IPR036728">
    <property type="entry name" value="PBP_GOBP_sf"/>
</dbReference>
<evidence type="ECO:0000313" key="2">
    <source>
        <dbReference type="EMBL" id="CAD7410321.1"/>
    </source>
</evidence>
<gene>
    <name evidence="2" type="ORF">TCEB3V08_LOCUS10440</name>
</gene>
<evidence type="ECO:0000256" key="1">
    <source>
        <dbReference type="SAM" id="SignalP"/>
    </source>
</evidence>
<protein>
    <submittedName>
        <fullName evidence="2">Uncharacterized protein</fullName>
    </submittedName>
</protein>
<organism evidence="2">
    <name type="scientific">Timema cristinae</name>
    <name type="common">Walking stick</name>
    <dbReference type="NCBI Taxonomy" id="61476"/>
    <lineage>
        <taxon>Eukaryota</taxon>
        <taxon>Metazoa</taxon>
        <taxon>Ecdysozoa</taxon>
        <taxon>Arthropoda</taxon>
        <taxon>Hexapoda</taxon>
        <taxon>Insecta</taxon>
        <taxon>Pterygota</taxon>
        <taxon>Neoptera</taxon>
        <taxon>Polyneoptera</taxon>
        <taxon>Phasmatodea</taxon>
        <taxon>Timematodea</taxon>
        <taxon>Timematoidea</taxon>
        <taxon>Timematidae</taxon>
        <taxon>Timema</taxon>
    </lineage>
</organism>
<sequence length="214" mass="24279">MKFQISISFFILLVAILAIMECATPNKKTQNLKASNMAELTKIYFTCYTKINKSMNEEDMKNLKSTPPKCPTSEGGKCIIGCMMSEFGLLTNNQINLTRAEELIKKKAGDKAKESMAVLEICSKKADRVSRWRGSLQLFHGSEAHIRAMMNKRRQAHQRSKYVFPIPFPSDQLLLHQTRVLQTKSTFHCPPIPKEPPTVQANPSDLLRQIQYTG</sequence>
<keyword evidence="1" id="KW-0732">Signal</keyword>
<accession>A0A7R9H5U6</accession>
<dbReference type="InterPro" id="IPR006170">
    <property type="entry name" value="PBP/GOBP"/>
</dbReference>
<dbReference type="Pfam" id="PF01395">
    <property type="entry name" value="PBP_GOBP"/>
    <property type="match status" value="1"/>
</dbReference>
<feature type="signal peptide" evidence="1">
    <location>
        <begin position="1"/>
        <end position="22"/>
    </location>
</feature>
<dbReference type="EMBL" id="OC321595">
    <property type="protein sequence ID" value="CAD7410321.1"/>
    <property type="molecule type" value="Genomic_DNA"/>
</dbReference>
<proteinExistence type="predicted"/>
<dbReference type="GO" id="GO:0005549">
    <property type="term" value="F:odorant binding"/>
    <property type="evidence" value="ECO:0007669"/>
    <property type="project" value="InterPro"/>
</dbReference>
<dbReference type="CDD" id="cd23992">
    <property type="entry name" value="PBP_GOBP"/>
    <property type="match status" value="1"/>
</dbReference>
<feature type="chain" id="PRO_5031259732" evidence="1">
    <location>
        <begin position="23"/>
        <end position="214"/>
    </location>
</feature>